<keyword evidence="1" id="KW-0805">Transcription regulation</keyword>
<dbReference type="InterPro" id="IPR018062">
    <property type="entry name" value="HTH_AraC-typ_CS"/>
</dbReference>
<organism evidence="5 6">
    <name type="scientific">Methylobacterium variabile</name>
    <dbReference type="NCBI Taxonomy" id="298794"/>
    <lineage>
        <taxon>Bacteria</taxon>
        <taxon>Pseudomonadati</taxon>
        <taxon>Pseudomonadota</taxon>
        <taxon>Alphaproteobacteria</taxon>
        <taxon>Hyphomicrobiales</taxon>
        <taxon>Methylobacteriaceae</taxon>
        <taxon>Methylobacterium</taxon>
    </lineage>
</organism>
<feature type="domain" description="HTH araC/xylS-type" evidence="4">
    <location>
        <begin position="204"/>
        <end position="302"/>
    </location>
</feature>
<keyword evidence="6" id="KW-1185">Reference proteome</keyword>
<evidence type="ECO:0000259" key="4">
    <source>
        <dbReference type="PROSITE" id="PS01124"/>
    </source>
</evidence>
<evidence type="ECO:0000256" key="1">
    <source>
        <dbReference type="ARBA" id="ARBA00023015"/>
    </source>
</evidence>
<dbReference type="Gene3D" id="1.10.10.60">
    <property type="entry name" value="Homeodomain-like"/>
    <property type="match status" value="2"/>
</dbReference>
<reference evidence="5 6" key="1">
    <citation type="submission" date="2015-03" db="EMBL/GenBank/DDBJ databases">
        <title>Genome sequencing of Methylobacterium variabile DSM 16961.</title>
        <authorList>
            <person name="Chaudhry V."/>
            <person name="Patil P.B."/>
        </authorList>
    </citation>
    <scope>NUCLEOTIDE SEQUENCE [LARGE SCALE GENOMIC DNA]</scope>
    <source>
        <strain evidence="5 6">DSM 16961</strain>
    </source>
</reference>
<dbReference type="PANTHER" id="PTHR46796">
    <property type="entry name" value="HTH-TYPE TRANSCRIPTIONAL ACTIVATOR RHAS-RELATED"/>
    <property type="match status" value="1"/>
</dbReference>
<dbReference type="PATRIC" id="fig|298794.3.peg.936"/>
<proteinExistence type="predicted"/>
<evidence type="ECO:0000256" key="3">
    <source>
        <dbReference type="ARBA" id="ARBA00023163"/>
    </source>
</evidence>
<dbReference type="Proteomes" id="UP000035955">
    <property type="component" value="Unassembled WGS sequence"/>
</dbReference>
<protein>
    <recommendedName>
        <fullName evidence="4">HTH araC/xylS-type domain-containing protein</fullName>
    </recommendedName>
</protein>
<keyword evidence="3" id="KW-0804">Transcription</keyword>
<evidence type="ECO:0000313" key="5">
    <source>
        <dbReference type="EMBL" id="KMO42745.1"/>
    </source>
</evidence>
<dbReference type="SMART" id="SM00342">
    <property type="entry name" value="HTH_ARAC"/>
    <property type="match status" value="1"/>
</dbReference>
<name>A0A0J6T5P1_9HYPH</name>
<dbReference type="GO" id="GO:0043565">
    <property type="term" value="F:sequence-specific DNA binding"/>
    <property type="evidence" value="ECO:0007669"/>
    <property type="project" value="InterPro"/>
</dbReference>
<gene>
    <name evidence="5" type="ORF">VQ02_02140</name>
</gene>
<sequence length="305" mass="33444">MRTGSSPPEPFLGERFAAHLGVAGHGPRCVHRDGLMRIGVTRLVGSRADGGRLAPTVEEDAFSILHLLRGLDWHERWRRGCRVFGGAFAGDTVSVLDLREPVECAIRGDVDAVQYYIPRAALDAFARDNDARPVSTLAWCRRTPDPVAASLSRLLIPALHGDGPTDDLFVEQLCLGLLAHVACAYGGMQPVTPATGGLAAWQERRAREIMHARFATRLTITGIARECGLTASHFARAFRRSTGQRPHEYLTALRIGHAKELMCNSDLPLSDVALLCGFGDQSYFTRTFTREVGTSPGLWRRAHRP</sequence>
<dbReference type="InterPro" id="IPR050204">
    <property type="entry name" value="AraC_XylS_family_regulators"/>
</dbReference>
<dbReference type="PRINTS" id="PR00032">
    <property type="entry name" value="HTHARAC"/>
</dbReference>
<evidence type="ECO:0000256" key="2">
    <source>
        <dbReference type="ARBA" id="ARBA00023125"/>
    </source>
</evidence>
<dbReference type="PANTHER" id="PTHR46796:SF14">
    <property type="entry name" value="TRANSCRIPTIONAL REGULATORY PROTEIN"/>
    <property type="match status" value="1"/>
</dbReference>
<dbReference type="EMBL" id="LABY01000013">
    <property type="protein sequence ID" value="KMO42745.1"/>
    <property type="molecule type" value="Genomic_DNA"/>
</dbReference>
<keyword evidence="2" id="KW-0238">DNA-binding</keyword>
<evidence type="ECO:0000313" key="6">
    <source>
        <dbReference type="Proteomes" id="UP000035955"/>
    </source>
</evidence>
<dbReference type="SUPFAM" id="SSF46689">
    <property type="entry name" value="Homeodomain-like"/>
    <property type="match status" value="2"/>
</dbReference>
<dbReference type="PROSITE" id="PS00041">
    <property type="entry name" value="HTH_ARAC_FAMILY_1"/>
    <property type="match status" value="1"/>
</dbReference>
<dbReference type="InterPro" id="IPR009057">
    <property type="entry name" value="Homeodomain-like_sf"/>
</dbReference>
<dbReference type="InterPro" id="IPR018060">
    <property type="entry name" value="HTH_AraC"/>
</dbReference>
<dbReference type="AlphaFoldDB" id="A0A0J6T5P1"/>
<dbReference type="GO" id="GO:0003700">
    <property type="term" value="F:DNA-binding transcription factor activity"/>
    <property type="evidence" value="ECO:0007669"/>
    <property type="project" value="InterPro"/>
</dbReference>
<dbReference type="InterPro" id="IPR020449">
    <property type="entry name" value="Tscrpt_reg_AraC-type_HTH"/>
</dbReference>
<dbReference type="Pfam" id="PF12833">
    <property type="entry name" value="HTH_18"/>
    <property type="match status" value="1"/>
</dbReference>
<dbReference type="PROSITE" id="PS01124">
    <property type="entry name" value="HTH_ARAC_FAMILY_2"/>
    <property type="match status" value="1"/>
</dbReference>
<dbReference type="OrthoDB" id="9793400at2"/>
<accession>A0A0J6T5P1</accession>
<comment type="caution">
    <text evidence="5">The sequence shown here is derived from an EMBL/GenBank/DDBJ whole genome shotgun (WGS) entry which is preliminary data.</text>
</comment>